<keyword evidence="9" id="KW-0482">Metalloprotease</keyword>
<feature type="domain" description="PDZ" evidence="13">
    <location>
        <begin position="133"/>
        <end position="189"/>
    </location>
</feature>
<keyword evidence="10 11" id="KW-0472">Membrane</keyword>
<name>A0A1F6E679_9BACT</name>
<evidence type="ECO:0000256" key="7">
    <source>
        <dbReference type="ARBA" id="ARBA00022833"/>
    </source>
</evidence>
<protein>
    <recommendedName>
        <fullName evidence="16">PDZ domain-containing protein</fullName>
    </recommendedName>
</protein>
<organism evidence="14 15">
    <name type="scientific">Candidatus Kaiserbacteria bacterium RIFCSPHIGHO2_02_FULL_55_25</name>
    <dbReference type="NCBI Taxonomy" id="1798498"/>
    <lineage>
        <taxon>Bacteria</taxon>
        <taxon>Candidatus Kaiseribacteriota</taxon>
    </lineage>
</organism>
<comment type="subcellular location">
    <subcellularLocation>
        <location evidence="2">Membrane</location>
        <topology evidence="2">Multi-pass membrane protein</topology>
    </subcellularLocation>
</comment>
<dbReference type="GO" id="GO:0006508">
    <property type="term" value="P:proteolysis"/>
    <property type="evidence" value="ECO:0007669"/>
    <property type="project" value="UniProtKB-KW"/>
</dbReference>
<comment type="caution">
    <text evidence="14">The sequence shown here is derived from an EMBL/GenBank/DDBJ whole genome shotgun (WGS) entry which is preliminary data.</text>
</comment>
<proteinExistence type="inferred from homology"/>
<dbReference type="Pfam" id="PF17820">
    <property type="entry name" value="PDZ_6"/>
    <property type="match status" value="1"/>
</dbReference>
<dbReference type="PANTHER" id="PTHR42837">
    <property type="entry name" value="REGULATOR OF SIGMA-E PROTEASE RSEP"/>
    <property type="match status" value="1"/>
</dbReference>
<reference evidence="14 15" key="1">
    <citation type="journal article" date="2016" name="Nat. Commun.">
        <title>Thousands of microbial genomes shed light on interconnected biogeochemical processes in an aquifer system.</title>
        <authorList>
            <person name="Anantharaman K."/>
            <person name="Brown C.T."/>
            <person name="Hug L.A."/>
            <person name="Sharon I."/>
            <person name="Castelle C.J."/>
            <person name="Probst A.J."/>
            <person name="Thomas B.C."/>
            <person name="Singh A."/>
            <person name="Wilkins M.J."/>
            <person name="Karaoz U."/>
            <person name="Brodie E.L."/>
            <person name="Williams K.H."/>
            <person name="Hubbard S.S."/>
            <person name="Banfield J.F."/>
        </authorList>
    </citation>
    <scope>NUCLEOTIDE SEQUENCE [LARGE SCALE GENOMIC DNA]</scope>
</reference>
<keyword evidence="7" id="KW-0862">Zinc</keyword>
<dbReference type="Proteomes" id="UP000176914">
    <property type="component" value="Unassembled WGS sequence"/>
</dbReference>
<dbReference type="InterPro" id="IPR041489">
    <property type="entry name" value="PDZ_6"/>
</dbReference>
<evidence type="ECO:0000259" key="13">
    <source>
        <dbReference type="Pfam" id="PF17820"/>
    </source>
</evidence>
<dbReference type="Pfam" id="PF02163">
    <property type="entry name" value="Peptidase_M50"/>
    <property type="match status" value="1"/>
</dbReference>
<evidence type="ECO:0000256" key="2">
    <source>
        <dbReference type="ARBA" id="ARBA00004141"/>
    </source>
</evidence>
<feature type="transmembrane region" description="Helical" evidence="11">
    <location>
        <begin position="331"/>
        <end position="353"/>
    </location>
</feature>
<comment type="similarity">
    <text evidence="3">Belongs to the peptidase M50B family.</text>
</comment>
<evidence type="ECO:0000256" key="1">
    <source>
        <dbReference type="ARBA" id="ARBA00001947"/>
    </source>
</evidence>
<keyword evidence="6" id="KW-0378">Hydrolase</keyword>
<evidence type="ECO:0000256" key="8">
    <source>
        <dbReference type="ARBA" id="ARBA00022989"/>
    </source>
</evidence>
<evidence type="ECO:0000313" key="14">
    <source>
        <dbReference type="EMBL" id="OGG69087.1"/>
    </source>
</evidence>
<evidence type="ECO:0000313" key="15">
    <source>
        <dbReference type="Proteomes" id="UP000176914"/>
    </source>
</evidence>
<evidence type="ECO:0000256" key="4">
    <source>
        <dbReference type="ARBA" id="ARBA00022670"/>
    </source>
</evidence>
<evidence type="ECO:0000256" key="10">
    <source>
        <dbReference type="ARBA" id="ARBA00023136"/>
    </source>
</evidence>
<dbReference type="Gene3D" id="2.30.42.10">
    <property type="match status" value="1"/>
</dbReference>
<dbReference type="GO" id="GO:0016020">
    <property type="term" value="C:membrane"/>
    <property type="evidence" value="ECO:0007669"/>
    <property type="project" value="UniProtKB-SubCell"/>
</dbReference>
<keyword evidence="4" id="KW-0645">Protease</keyword>
<feature type="transmembrane region" description="Helical" evidence="11">
    <location>
        <begin position="91"/>
        <end position="114"/>
    </location>
</feature>
<dbReference type="AlphaFoldDB" id="A0A1F6E679"/>
<gene>
    <name evidence="14" type="ORF">A3C20_00250</name>
</gene>
<dbReference type="PANTHER" id="PTHR42837:SF2">
    <property type="entry name" value="MEMBRANE METALLOPROTEASE ARASP2, CHLOROPLASTIC-RELATED"/>
    <property type="match status" value="1"/>
</dbReference>
<sequence length="361" mass="37805">MLTALLVIAILMLLIVVHEFGHFIAAKLFGVKVDEFGIGYPPRAFLFGKFGGTEYTFNWIPFGGFVRLFGDEGEARLGRGSFADAPRYKQALILVAGVLGNIIAAWILFTGAYASGILHVVDAPSVLGVRLMVTDVVTGSPADAAGIVAGDVVTDVSDSKGIHATLSPDNISQYVSTRGGKDISITYVRTQATSTVTLRPAHAVIAQEAGRPAIGIGLALVTSEPVALSQAMRDAFVSTYNTFRLVCKGLFALISDSLRGTADLQSVTGPIGLVTAVGAASQNGIGYVLSLAAFISVNLAVINLIPIPALDGGRLVVVAIEAVMRRSAPRLAVQLLNTVGIALIILLMITVTYNDIARLIA</sequence>
<evidence type="ECO:0000256" key="6">
    <source>
        <dbReference type="ARBA" id="ARBA00022801"/>
    </source>
</evidence>
<keyword evidence="5 11" id="KW-0812">Transmembrane</keyword>
<evidence type="ECO:0000256" key="3">
    <source>
        <dbReference type="ARBA" id="ARBA00007931"/>
    </source>
</evidence>
<dbReference type="SUPFAM" id="SSF50156">
    <property type="entry name" value="PDZ domain-like"/>
    <property type="match status" value="1"/>
</dbReference>
<evidence type="ECO:0000256" key="9">
    <source>
        <dbReference type="ARBA" id="ARBA00023049"/>
    </source>
</evidence>
<dbReference type="InterPro" id="IPR004387">
    <property type="entry name" value="Pept_M50_Zn"/>
</dbReference>
<dbReference type="InterPro" id="IPR008915">
    <property type="entry name" value="Peptidase_M50"/>
</dbReference>
<evidence type="ECO:0000256" key="5">
    <source>
        <dbReference type="ARBA" id="ARBA00022692"/>
    </source>
</evidence>
<evidence type="ECO:0008006" key="16">
    <source>
        <dbReference type="Google" id="ProtNLM"/>
    </source>
</evidence>
<dbReference type="GO" id="GO:0004222">
    <property type="term" value="F:metalloendopeptidase activity"/>
    <property type="evidence" value="ECO:0007669"/>
    <property type="project" value="InterPro"/>
</dbReference>
<dbReference type="CDD" id="cd06163">
    <property type="entry name" value="S2P-M50_PDZ_RseP-like"/>
    <property type="match status" value="1"/>
</dbReference>
<evidence type="ECO:0000259" key="12">
    <source>
        <dbReference type="Pfam" id="PF02163"/>
    </source>
</evidence>
<feature type="transmembrane region" description="Helical" evidence="11">
    <location>
        <begin position="285"/>
        <end position="310"/>
    </location>
</feature>
<feature type="domain" description="Peptidase M50" evidence="12">
    <location>
        <begin position="8"/>
        <end position="347"/>
    </location>
</feature>
<dbReference type="EMBL" id="MFLL01000021">
    <property type="protein sequence ID" value="OGG69087.1"/>
    <property type="molecule type" value="Genomic_DNA"/>
</dbReference>
<keyword evidence="8 11" id="KW-1133">Transmembrane helix</keyword>
<comment type="cofactor">
    <cofactor evidence="1">
        <name>Zn(2+)</name>
        <dbReference type="ChEBI" id="CHEBI:29105"/>
    </cofactor>
</comment>
<dbReference type="InterPro" id="IPR036034">
    <property type="entry name" value="PDZ_sf"/>
</dbReference>
<evidence type="ECO:0000256" key="11">
    <source>
        <dbReference type="SAM" id="Phobius"/>
    </source>
</evidence>
<accession>A0A1F6E679</accession>